<dbReference type="EMBL" id="BARS01052203">
    <property type="protein sequence ID" value="GAG52136.1"/>
    <property type="molecule type" value="Genomic_DNA"/>
</dbReference>
<accession>X0ZVK7</accession>
<reference evidence="1" key="1">
    <citation type="journal article" date="2014" name="Front. Microbiol.">
        <title>High frequency of phylogenetically diverse reductive dehalogenase-homologous genes in deep subseafloor sedimentary metagenomes.</title>
        <authorList>
            <person name="Kawai M."/>
            <person name="Futagami T."/>
            <person name="Toyoda A."/>
            <person name="Takaki Y."/>
            <person name="Nishi S."/>
            <person name="Hori S."/>
            <person name="Arai W."/>
            <person name="Tsubouchi T."/>
            <person name="Morono Y."/>
            <person name="Uchiyama I."/>
            <person name="Ito T."/>
            <person name="Fujiyama A."/>
            <person name="Inagaki F."/>
            <person name="Takami H."/>
        </authorList>
    </citation>
    <scope>NUCLEOTIDE SEQUENCE</scope>
    <source>
        <strain evidence="1">Expedition CK06-06</strain>
    </source>
</reference>
<comment type="caution">
    <text evidence="1">The sequence shown here is derived from an EMBL/GenBank/DDBJ whole genome shotgun (WGS) entry which is preliminary data.</text>
</comment>
<dbReference type="AlphaFoldDB" id="X0ZVK7"/>
<evidence type="ECO:0000313" key="1">
    <source>
        <dbReference type="EMBL" id="GAG52136.1"/>
    </source>
</evidence>
<proteinExistence type="predicted"/>
<protein>
    <submittedName>
        <fullName evidence="1">Uncharacterized protein</fullName>
    </submittedName>
</protein>
<name>X0ZVK7_9ZZZZ</name>
<sequence>AAPDYQLLEEEDSQGQTHLSLIISLEVGVVDESDVIATVLSELRRAPHPGKLTAGVWAQAKLLRVKRMQPISQRGKVWTLHLTKTE</sequence>
<feature type="non-terminal residue" evidence="1">
    <location>
        <position position="1"/>
    </location>
</feature>
<gene>
    <name evidence="1" type="ORF">S01H1_77648</name>
</gene>
<organism evidence="1">
    <name type="scientific">marine sediment metagenome</name>
    <dbReference type="NCBI Taxonomy" id="412755"/>
    <lineage>
        <taxon>unclassified sequences</taxon>
        <taxon>metagenomes</taxon>
        <taxon>ecological metagenomes</taxon>
    </lineage>
</organism>